<dbReference type="Proteomes" id="UP001152759">
    <property type="component" value="Chromosome 2"/>
</dbReference>
<dbReference type="PANTHER" id="PTHR24292:SF84">
    <property type="entry name" value="CYTOCHROME P450 28A5-RELATED"/>
    <property type="match status" value="1"/>
</dbReference>
<evidence type="ECO:0000256" key="13">
    <source>
        <dbReference type="ARBA" id="ARBA00023136"/>
    </source>
</evidence>
<evidence type="ECO:0000256" key="15">
    <source>
        <dbReference type="RuleBase" id="RU000461"/>
    </source>
</evidence>
<gene>
    <name evidence="17" type="ORF">BEMITA_LOCUS4182</name>
</gene>
<comment type="function">
    <text evidence="2">May be involved in the metabolism of insect hormones and in the breakdown of synthetic insecticides.</text>
</comment>
<keyword evidence="12 15" id="KW-0503">Monooxygenase</keyword>
<proteinExistence type="inferred from homology"/>
<evidence type="ECO:0000313" key="17">
    <source>
        <dbReference type="EMBL" id="CAH0384897.1"/>
    </source>
</evidence>
<keyword evidence="8" id="KW-0256">Endoplasmic reticulum</keyword>
<dbReference type="AlphaFoldDB" id="A0A9P0A5V6"/>
<dbReference type="InterPro" id="IPR050476">
    <property type="entry name" value="Insect_CytP450_Detox"/>
</dbReference>
<dbReference type="EMBL" id="OU963863">
    <property type="protein sequence ID" value="CAH0384897.1"/>
    <property type="molecule type" value="Genomic_DNA"/>
</dbReference>
<dbReference type="FunFam" id="1.10.630.10:FF:000042">
    <property type="entry name" value="Cytochrome P450"/>
    <property type="match status" value="1"/>
</dbReference>
<dbReference type="GO" id="GO:0004497">
    <property type="term" value="F:monooxygenase activity"/>
    <property type="evidence" value="ECO:0007669"/>
    <property type="project" value="UniProtKB-KW"/>
</dbReference>
<dbReference type="GO" id="GO:0016705">
    <property type="term" value="F:oxidoreductase activity, acting on paired donors, with incorporation or reduction of molecular oxygen"/>
    <property type="evidence" value="ECO:0007669"/>
    <property type="project" value="InterPro"/>
</dbReference>
<keyword evidence="16" id="KW-1133">Transmembrane helix</keyword>
<evidence type="ECO:0000313" key="18">
    <source>
        <dbReference type="Proteomes" id="UP001152759"/>
    </source>
</evidence>
<keyword evidence="6 14" id="KW-0349">Heme</keyword>
<dbReference type="CDD" id="cd11056">
    <property type="entry name" value="CYP6-like"/>
    <property type="match status" value="1"/>
</dbReference>
<evidence type="ECO:0000256" key="6">
    <source>
        <dbReference type="ARBA" id="ARBA00022617"/>
    </source>
</evidence>
<dbReference type="InterPro" id="IPR001128">
    <property type="entry name" value="Cyt_P450"/>
</dbReference>
<dbReference type="InterPro" id="IPR017972">
    <property type="entry name" value="Cyt_P450_CS"/>
</dbReference>
<comment type="subcellular location">
    <subcellularLocation>
        <location evidence="4">Endoplasmic reticulum membrane</location>
        <topology evidence="4">Peripheral membrane protein</topology>
    </subcellularLocation>
    <subcellularLocation>
        <location evidence="3">Microsome membrane</location>
        <topology evidence="3">Peripheral membrane protein</topology>
    </subcellularLocation>
</comment>
<dbReference type="Pfam" id="PF00067">
    <property type="entry name" value="p450"/>
    <property type="match status" value="1"/>
</dbReference>
<evidence type="ECO:0000256" key="14">
    <source>
        <dbReference type="PIRSR" id="PIRSR602403-1"/>
    </source>
</evidence>
<accession>A0A9P0A5V6</accession>
<dbReference type="PRINTS" id="PR00385">
    <property type="entry name" value="P450"/>
</dbReference>
<dbReference type="SUPFAM" id="SSF48264">
    <property type="entry name" value="Cytochrome P450"/>
    <property type="match status" value="1"/>
</dbReference>
<comment type="cofactor">
    <cofactor evidence="1 14">
        <name>heme</name>
        <dbReference type="ChEBI" id="CHEBI:30413"/>
    </cofactor>
</comment>
<sequence>MLSLVNLEVAGVFLVVSFLAYLVYNLKRKYQFWKDRNVPQVGLSKDFFLNLLKHRLCNLQDIYDEFAGIPYGGYYQGGTPYLMIKDPELIRRIMIKDFSHFTDHGMLMVMNDPIQRDNLFNLTGQRWKSIRSKISPIFTSGKLRRMTILMNECTKLLDKYLERTTGKSDEIEVRELFQKFAVDTIGICAFGINCNAIEDKDSYFNRIVPKAERARHVFQGLCMLLLNAVSPKILAAFKLKIMDPDIENFFYSLVSSTIQNREEEKVKRDDFMQLLINVRAEEQKMLQEEKDGSEPLFDDDVCMANAFIFFGAGFDPVSTTLSHCLYDLALNPEVMEKLYLEVKRVRDAHDGKIDYDILKEMEYLHCVISETLRLHPPAGWLERICTKAYQIPDSSLTLAENSHISIPIACLHRDAQFFPDPEKFDPDRFSVNNKNNIVPGSYIPFGDGPRLCIAERFALMEMKAAMALIVSKYTVHPCARTQIPLKLNPLSFSNTPKAIYLKSADDNKSY</sequence>
<organism evidence="17 18">
    <name type="scientific">Bemisia tabaci</name>
    <name type="common">Sweetpotato whitefly</name>
    <name type="synonym">Aleurodes tabaci</name>
    <dbReference type="NCBI Taxonomy" id="7038"/>
    <lineage>
        <taxon>Eukaryota</taxon>
        <taxon>Metazoa</taxon>
        <taxon>Ecdysozoa</taxon>
        <taxon>Arthropoda</taxon>
        <taxon>Hexapoda</taxon>
        <taxon>Insecta</taxon>
        <taxon>Pterygota</taxon>
        <taxon>Neoptera</taxon>
        <taxon>Paraneoptera</taxon>
        <taxon>Hemiptera</taxon>
        <taxon>Sternorrhyncha</taxon>
        <taxon>Aleyrodoidea</taxon>
        <taxon>Aleyrodidae</taxon>
        <taxon>Aleyrodinae</taxon>
        <taxon>Bemisia</taxon>
    </lineage>
</organism>
<protein>
    <recommendedName>
        <fullName evidence="19">Cytochrome P450</fullName>
    </recommendedName>
</protein>
<evidence type="ECO:0000256" key="5">
    <source>
        <dbReference type="ARBA" id="ARBA00010617"/>
    </source>
</evidence>
<evidence type="ECO:0000256" key="8">
    <source>
        <dbReference type="ARBA" id="ARBA00022824"/>
    </source>
</evidence>
<dbReference type="PRINTS" id="PR00465">
    <property type="entry name" value="EP450IV"/>
</dbReference>
<evidence type="ECO:0000256" key="7">
    <source>
        <dbReference type="ARBA" id="ARBA00022723"/>
    </source>
</evidence>
<dbReference type="PANTHER" id="PTHR24292">
    <property type="entry name" value="CYTOCHROME P450"/>
    <property type="match status" value="1"/>
</dbReference>
<evidence type="ECO:0000256" key="16">
    <source>
        <dbReference type="SAM" id="Phobius"/>
    </source>
</evidence>
<reference evidence="17" key="1">
    <citation type="submission" date="2021-12" db="EMBL/GenBank/DDBJ databases">
        <authorList>
            <person name="King R."/>
        </authorList>
    </citation>
    <scope>NUCLEOTIDE SEQUENCE</scope>
</reference>
<evidence type="ECO:0000256" key="11">
    <source>
        <dbReference type="ARBA" id="ARBA00023004"/>
    </source>
</evidence>
<feature type="binding site" description="axial binding residue" evidence="14">
    <location>
        <position position="452"/>
    </location>
    <ligand>
        <name>heme</name>
        <dbReference type="ChEBI" id="CHEBI:30413"/>
    </ligand>
    <ligandPart>
        <name>Fe</name>
        <dbReference type="ChEBI" id="CHEBI:18248"/>
    </ligandPart>
</feature>
<keyword evidence="18" id="KW-1185">Reference proteome</keyword>
<comment type="similarity">
    <text evidence="5 15">Belongs to the cytochrome P450 family.</text>
</comment>
<evidence type="ECO:0000256" key="9">
    <source>
        <dbReference type="ARBA" id="ARBA00022848"/>
    </source>
</evidence>
<feature type="transmembrane region" description="Helical" evidence="16">
    <location>
        <begin position="6"/>
        <end position="24"/>
    </location>
</feature>
<dbReference type="InterPro" id="IPR002403">
    <property type="entry name" value="Cyt_P450_E_grp-IV"/>
</dbReference>
<evidence type="ECO:0000256" key="4">
    <source>
        <dbReference type="ARBA" id="ARBA00004406"/>
    </source>
</evidence>
<keyword evidence="16" id="KW-0812">Transmembrane</keyword>
<dbReference type="PROSITE" id="PS00086">
    <property type="entry name" value="CYTOCHROME_P450"/>
    <property type="match status" value="1"/>
</dbReference>
<evidence type="ECO:0000256" key="3">
    <source>
        <dbReference type="ARBA" id="ARBA00004174"/>
    </source>
</evidence>
<keyword evidence="13 16" id="KW-0472">Membrane</keyword>
<evidence type="ECO:0000256" key="1">
    <source>
        <dbReference type="ARBA" id="ARBA00001971"/>
    </source>
</evidence>
<evidence type="ECO:0000256" key="2">
    <source>
        <dbReference type="ARBA" id="ARBA00003690"/>
    </source>
</evidence>
<dbReference type="GO" id="GO:0005506">
    <property type="term" value="F:iron ion binding"/>
    <property type="evidence" value="ECO:0007669"/>
    <property type="project" value="InterPro"/>
</dbReference>
<keyword evidence="9" id="KW-0492">Microsome</keyword>
<keyword evidence="10 15" id="KW-0560">Oxidoreductase</keyword>
<dbReference type="Gene3D" id="1.10.630.10">
    <property type="entry name" value="Cytochrome P450"/>
    <property type="match status" value="1"/>
</dbReference>
<evidence type="ECO:0000256" key="10">
    <source>
        <dbReference type="ARBA" id="ARBA00023002"/>
    </source>
</evidence>
<keyword evidence="11 14" id="KW-0408">Iron</keyword>
<dbReference type="GO" id="GO:0005789">
    <property type="term" value="C:endoplasmic reticulum membrane"/>
    <property type="evidence" value="ECO:0007669"/>
    <property type="project" value="UniProtKB-SubCell"/>
</dbReference>
<dbReference type="InterPro" id="IPR036396">
    <property type="entry name" value="Cyt_P450_sf"/>
</dbReference>
<name>A0A9P0A5V6_BEMTA</name>
<evidence type="ECO:0008006" key="19">
    <source>
        <dbReference type="Google" id="ProtNLM"/>
    </source>
</evidence>
<keyword evidence="7 14" id="KW-0479">Metal-binding</keyword>
<evidence type="ECO:0000256" key="12">
    <source>
        <dbReference type="ARBA" id="ARBA00023033"/>
    </source>
</evidence>
<dbReference type="GO" id="GO:0020037">
    <property type="term" value="F:heme binding"/>
    <property type="evidence" value="ECO:0007669"/>
    <property type="project" value="InterPro"/>
</dbReference>